<feature type="compositionally biased region" description="Basic residues" evidence="1">
    <location>
        <begin position="280"/>
        <end position="293"/>
    </location>
</feature>
<keyword evidence="2" id="KW-1185">Reference proteome</keyword>
<feature type="region of interest" description="Disordered" evidence="1">
    <location>
        <begin position="31"/>
        <end position="106"/>
    </location>
</feature>
<organism evidence="2 3">
    <name type="scientific">Pipra filicauda</name>
    <name type="common">Wire-tailed manakin</name>
    <dbReference type="NCBI Taxonomy" id="649802"/>
    <lineage>
        <taxon>Eukaryota</taxon>
        <taxon>Metazoa</taxon>
        <taxon>Chordata</taxon>
        <taxon>Craniata</taxon>
        <taxon>Vertebrata</taxon>
        <taxon>Euteleostomi</taxon>
        <taxon>Archelosauria</taxon>
        <taxon>Archosauria</taxon>
        <taxon>Dinosauria</taxon>
        <taxon>Saurischia</taxon>
        <taxon>Theropoda</taxon>
        <taxon>Coelurosauria</taxon>
        <taxon>Aves</taxon>
        <taxon>Neognathae</taxon>
        <taxon>Neoaves</taxon>
        <taxon>Telluraves</taxon>
        <taxon>Australaves</taxon>
        <taxon>Passeriformes</taxon>
        <taxon>Pipridae</taxon>
        <taxon>Pipra</taxon>
    </lineage>
</organism>
<evidence type="ECO:0000313" key="3">
    <source>
        <dbReference type="RefSeq" id="XP_039242523.1"/>
    </source>
</evidence>
<dbReference type="Proteomes" id="UP000504627">
    <property type="component" value="Unplaced"/>
</dbReference>
<evidence type="ECO:0000313" key="2">
    <source>
        <dbReference type="Proteomes" id="UP000504627"/>
    </source>
</evidence>
<protein>
    <submittedName>
        <fullName evidence="3">Basic proline-rich protein-like</fullName>
    </submittedName>
</protein>
<feature type="compositionally biased region" description="Polar residues" evidence="1">
    <location>
        <begin position="253"/>
        <end position="269"/>
    </location>
</feature>
<feature type="compositionally biased region" description="Polar residues" evidence="1">
    <location>
        <begin position="77"/>
        <end position="96"/>
    </location>
</feature>
<name>A0A7R5KXH8_9PASS</name>
<reference evidence="3" key="1">
    <citation type="submission" date="2025-08" db="UniProtKB">
        <authorList>
            <consortium name="RefSeq"/>
        </authorList>
    </citation>
    <scope>IDENTIFICATION</scope>
    <source>
        <tissue evidence="3">Muscle</tissue>
    </source>
</reference>
<evidence type="ECO:0000256" key="1">
    <source>
        <dbReference type="SAM" id="MobiDB-lite"/>
    </source>
</evidence>
<feature type="compositionally biased region" description="Low complexity" evidence="1">
    <location>
        <begin position="38"/>
        <end position="48"/>
    </location>
</feature>
<accession>A0A7R5KXH8</accession>
<gene>
    <name evidence="3" type="primary">LOC120324325</name>
</gene>
<dbReference type="RefSeq" id="XP_039242523.1">
    <property type="nucleotide sequence ID" value="XM_039386589.1"/>
</dbReference>
<dbReference type="GeneID" id="120324325"/>
<dbReference type="InParanoid" id="A0A7R5KXH8"/>
<proteinExistence type="predicted"/>
<dbReference type="AlphaFoldDB" id="A0A7R5KXH8"/>
<feature type="compositionally biased region" description="Pro residues" evidence="1">
    <location>
        <begin position="190"/>
        <end position="201"/>
    </location>
</feature>
<feature type="region of interest" description="Disordered" evidence="1">
    <location>
        <begin position="184"/>
        <end position="293"/>
    </location>
</feature>
<sequence>MALSALWQRCVSWSSAIAQLLQPFVSRGTSCPTGSANLGQQPGQKQQPLPAPSAPPAGMAVPSALVPRHSLPPSPSNPQACPGSSSPAGTCSSHSTPVPPPAGAPWLSTAQRADLALPGPPLFKQEFLEIFSQDLGAISAILPSPVQLHGRGTAAHPAGMVPHASCRSEQGDACVRGRLSGCPRGLSQPRAPPSPFSPVPMAPSSDCSNPHPYLLLRRDTDSVASTSPLGKQPWHCSSIRQCPGLQEAPGPSPTSAGHPTRPYQLSQPLRDTPGPWQPSRHQRPHGFGHHPSS</sequence>